<sequence length="131" mass="13959">MENENEILGYVVCSTCLTPKAIKQGKGKRSAYVHGRCECGPDTRTGKAMQAEMNAFKSLEEVQSDIEKLKAPKPEAKPIVNQGEFKPNPEPTPKPNTDTESKPIGTAACVGIGALMGLVFGGLVKTIKVVA</sequence>
<evidence type="ECO:0000256" key="1">
    <source>
        <dbReference type="SAM" id="MobiDB-lite"/>
    </source>
</evidence>
<feature type="transmembrane region" description="Helical" evidence="2">
    <location>
        <begin position="104"/>
        <end position="124"/>
    </location>
</feature>
<evidence type="ECO:0000256" key="2">
    <source>
        <dbReference type="SAM" id="Phobius"/>
    </source>
</evidence>
<name>A0A1E5FMV4_VIBSP</name>
<comment type="caution">
    <text evidence="3">The sequence shown here is derived from an EMBL/GenBank/DDBJ whole genome shotgun (WGS) entry which is preliminary data.</text>
</comment>
<proteinExistence type="predicted"/>
<feature type="region of interest" description="Disordered" evidence="1">
    <location>
        <begin position="70"/>
        <end position="102"/>
    </location>
</feature>
<dbReference type="RefSeq" id="WP_019820832.1">
    <property type="nucleotide sequence ID" value="NZ_AJZD02000220.1"/>
</dbReference>
<accession>A0A1E5FMV4</accession>
<evidence type="ECO:0000313" key="3">
    <source>
        <dbReference type="EMBL" id="OEF91464.1"/>
    </source>
</evidence>
<dbReference type="OrthoDB" id="5890240at2"/>
<organism evidence="3 4">
    <name type="scientific">Vibrio splendidus 12E03</name>
    <dbReference type="NCBI Taxonomy" id="1191305"/>
    <lineage>
        <taxon>Bacteria</taxon>
        <taxon>Pseudomonadati</taxon>
        <taxon>Pseudomonadota</taxon>
        <taxon>Gammaproteobacteria</taxon>
        <taxon>Vibrionales</taxon>
        <taxon>Vibrionaceae</taxon>
        <taxon>Vibrio</taxon>
    </lineage>
</organism>
<protein>
    <recommendedName>
        <fullName evidence="5">BCTnown</fullName>
    </recommendedName>
</protein>
<keyword evidence="2" id="KW-1133">Transmembrane helix</keyword>
<evidence type="ECO:0008006" key="5">
    <source>
        <dbReference type="Google" id="ProtNLM"/>
    </source>
</evidence>
<gene>
    <name evidence="3" type="ORF">A142_22730</name>
</gene>
<dbReference type="EMBL" id="AJZD02000220">
    <property type="protein sequence ID" value="OEF91464.1"/>
    <property type="molecule type" value="Genomic_DNA"/>
</dbReference>
<keyword evidence="2" id="KW-0812">Transmembrane</keyword>
<reference evidence="3 4" key="1">
    <citation type="journal article" date="2012" name="Science">
        <title>Ecological populations of bacteria act as socially cohesive units of antibiotic production and resistance.</title>
        <authorList>
            <person name="Cordero O.X."/>
            <person name="Wildschutte H."/>
            <person name="Kirkup B."/>
            <person name="Proehl S."/>
            <person name="Ngo L."/>
            <person name="Hussain F."/>
            <person name="Le Roux F."/>
            <person name="Mincer T."/>
            <person name="Polz M.F."/>
        </authorList>
    </citation>
    <scope>NUCLEOTIDE SEQUENCE [LARGE SCALE GENOMIC DNA]</scope>
    <source>
        <strain evidence="3 4">12E03</strain>
    </source>
</reference>
<keyword evidence="2" id="KW-0472">Membrane</keyword>
<dbReference type="Proteomes" id="UP000094802">
    <property type="component" value="Unassembled WGS sequence"/>
</dbReference>
<evidence type="ECO:0000313" key="4">
    <source>
        <dbReference type="Proteomes" id="UP000094802"/>
    </source>
</evidence>
<dbReference type="AlphaFoldDB" id="A0A1E5FMV4"/>